<dbReference type="InterPro" id="IPR000835">
    <property type="entry name" value="HTH_MarR-typ"/>
</dbReference>
<dbReference type="PANTHER" id="PTHR33164:SF89">
    <property type="entry name" value="MARR FAMILY REGULATORY PROTEIN"/>
    <property type="match status" value="1"/>
</dbReference>
<evidence type="ECO:0000313" key="2">
    <source>
        <dbReference type="EMBL" id="QIS13572.1"/>
    </source>
</evidence>
<dbReference type="Proteomes" id="UP000503540">
    <property type="component" value="Chromosome"/>
</dbReference>
<protein>
    <submittedName>
        <fullName evidence="2">MarR family transcriptional regulator</fullName>
    </submittedName>
</protein>
<dbReference type="InterPro" id="IPR036390">
    <property type="entry name" value="WH_DNA-bd_sf"/>
</dbReference>
<name>A0A6G9YK38_9NOCA</name>
<evidence type="ECO:0000259" key="1">
    <source>
        <dbReference type="PROSITE" id="PS50995"/>
    </source>
</evidence>
<dbReference type="SUPFAM" id="SSF46785">
    <property type="entry name" value="Winged helix' DNA-binding domain"/>
    <property type="match status" value="1"/>
</dbReference>
<feature type="domain" description="HTH marR-type" evidence="1">
    <location>
        <begin position="3"/>
        <end position="146"/>
    </location>
</feature>
<reference evidence="2 3" key="1">
    <citation type="journal article" date="2019" name="ACS Chem. Biol.">
        <title>Identification and Mobilization of a Cryptic Antibiotic Biosynthesis Gene Locus from a Human-Pathogenic Nocardia Isolate.</title>
        <authorList>
            <person name="Herisse M."/>
            <person name="Ishida K."/>
            <person name="Porter J.L."/>
            <person name="Howden B."/>
            <person name="Hertweck C."/>
            <person name="Stinear T.P."/>
            <person name="Pidot S.J."/>
        </authorList>
    </citation>
    <scope>NUCLEOTIDE SEQUENCE [LARGE SCALE GENOMIC DNA]</scope>
    <source>
        <strain evidence="2 3">AUSMDU00012717</strain>
    </source>
</reference>
<evidence type="ECO:0000313" key="3">
    <source>
        <dbReference type="Proteomes" id="UP000503540"/>
    </source>
</evidence>
<dbReference type="PROSITE" id="PS50995">
    <property type="entry name" value="HTH_MARR_2"/>
    <property type="match status" value="1"/>
</dbReference>
<dbReference type="RefSeq" id="WP_167476092.1">
    <property type="nucleotide sequence ID" value="NZ_CP046172.1"/>
</dbReference>
<organism evidence="2 3">
    <name type="scientific">Nocardia arthritidis</name>
    <dbReference type="NCBI Taxonomy" id="228602"/>
    <lineage>
        <taxon>Bacteria</taxon>
        <taxon>Bacillati</taxon>
        <taxon>Actinomycetota</taxon>
        <taxon>Actinomycetes</taxon>
        <taxon>Mycobacteriales</taxon>
        <taxon>Nocardiaceae</taxon>
        <taxon>Nocardia</taxon>
    </lineage>
</organism>
<sequence>MNRVNGADLLGSLSFRLGVVGTRITQTFGARIEALGLTHKQVGVLAVVDAGPARSQREVADALGVAPSLVVTLVDRLVAMDALVRIQDPTDRRVYTLELTPRGHDLLARCVEIVHDLDRDLRTALDHDHTAAIDTALTHFLTRIQP</sequence>
<dbReference type="InterPro" id="IPR039422">
    <property type="entry name" value="MarR/SlyA-like"/>
</dbReference>
<gene>
    <name evidence="2" type="ORF">F5544_28605</name>
</gene>
<dbReference type="Pfam" id="PF12802">
    <property type="entry name" value="MarR_2"/>
    <property type="match status" value="1"/>
</dbReference>
<dbReference type="KEGG" id="nah:F5544_28605"/>
<dbReference type="Gene3D" id="1.10.10.10">
    <property type="entry name" value="Winged helix-like DNA-binding domain superfamily/Winged helix DNA-binding domain"/>
    <property type="match status" value="1"/>
</dbReference>
<dbReference type="GO" id="GO:0006950">
    <property type="term" value="P:response to stress"/>
    <property type="evidence" value="ECO:0007669"/>
    <property type="project" value="TreeGrafter"/>
</dbReference>
<proteinExistence type="predicted"/>
<keyword evidence="3" id="KW-1185">Reference proteome</keyword>
<dbReference type="AlphaFoldDB" id="A0A6G9YK38"/>
<dbReference type="GO" id="GO:0003700">
    <property type="term" value="F:DNA-binding transcription factor activity"/>
    <property type="evidence" value="ECO:0007669"/>
    <property type="project" value="InterPro"/>
</dbReference>
<dbReference type="EMBL" id="CP046172">
    <property type="protein sequence ID" value="QIS13572.1"/>
    <property type="molecule type" value="Genomic_DNA"/>
</dbReference>
<accession>A0A6G9YK38</accession>
<dbReference type="InterPro" id="IPR036388">
    <property type="entry name" value="WH-like_DNA-bd_sf"/>
</dbReference>
<dbReference type="SMART" id="SM00347">
    <property type="entry name" value="HTH_MARR"/>
    <property type="match status" value="1"/>
</dbReference>
<dbReference type="PANTHER" id="PTHR33164">
    <property type="entry name" value="TRANSCRIPTIONAL REGULATOR, MARR FAMILY"/>
    <property type="match status" value="1"/>
</dbReference>